<dbReference type="Gene3D" id="3.20.20.80">
    <property type="entry name" value="Glycosidases"/>
    <property type="match status" value="1"/>
</dbReference>
<keyword evidence="7 14" id="KW-0732">Signal</keyword>
<dbReference type="InterPro" id="IPR019801">
    <property type="entry name" value="Glyco_hydro_35_CS"/>
</dbReference>
<dbReference type="PANTHER" id="PTHR23421">
    <property type="entry name" value="BETA-GALACTOSIDASE RELATED"/>
    <property type="match status" value="1"/>
</dbReference>
<evidence type="ECO:0000256" key="1">
    <source>
        <dbReference type="ARBA" id="ARBA00001412"/>
    </source>
</evidence>
<dbReference type="PRINTS" id="PR00742">
    <property type="entry name" value="GLHYDRLASE35"/>
</dbReference>
<dbReference type="SUPFAM" id="SSF51445">
    <property type="entry name" value="(Trans)glycosidases"/>
    <property type="match status" value="1"/>
</dbReference>
<dbReference type="CDD" id="cd22842">
    <property type="entry name" value="Gal_Rha_Lectin_BGal"/>
    <property type="match status" value="1"/>
</dbReference>
<evidence type="ECO:0000256" key="8">
    <source>
        <dbReference type="ARBA" id="ARBA00022801"/>
    </source>
</evidence>
<keyword evidence="5" id="KW-0052">Apoplast</keyword>
<feature type="compositionally biased region" description="Basic and acidic residues" evidence="13">
    <location>
        <begin position="837"/>
        <end position="900"/>
    </location>
</feature>
<dbReference type="InterPro" id="IPR008979">
    <property type="entry name" value="Galactose-bd-like_sf"/>
</dbReference>
<dbReference type="Pfam" id="PF02140">
    <property type="entry name" value="SUEL_Lectin"/>
    <property type="match status" value="1"/>
</dbReference>
<evidence type="ECO:0000313" key="16">
    <source>
        <dbReference type="EMBL" id="GEU45412.1"/>
    </source>
</evidence>
<dbReference type="Gene3D" id="2.60.120.260">
    <property type="entry name" value="Galactose-binding domain-like"/>
    <property type="match status" value="2"/>
</dbReference>
<dbReference type="InterPro" id="IPR000922">
    <property type="entry name" value="Lectin_gal-bd_dom"/>
</dbReference>
<evidence type="ECO:0000256" key="3">
    <source>
        <dbReference type="ARBA" id="ARBA00009809"/>
    </source>
</evidence>
<evidence type="ECO:0000256" key="2">
    <source>
        <dbReference type="ARBA" id="ARBA00004271"/>
    </source>
</evidence>
<feature type="domain" description="SUEL-type lectin" evidence="15">
    <location>
        <begin position="744"/>
        <end position="821"/>
    </location>
</feature>
<dbReference type="AlphaFoldDB" id="A0A6L2K9M0"/>
<keyword evidence="10 11" id="KW-0326">Glycosidase</keyword>
<evidence type="ECO:0000256" key="4">
    <source>
        <dbReference type="ARBA" id="ARBA00012756"/>
    </source>
</evidence>
<name>A0A6L2K9M0_TANCI</name>
<dbReference type="InterPro" id="IPR017853">
    <property type="entry name" value="GH"/>
</dbReference>
<comment type="caution">
    <text evidence="16">The sequence shown here is derived from an EMBL/GenBank/DDBJ whole genome shotgun (WGS) entry which is preliminary data.</text>
</comment>
<feature type="signal peptide" evidence="14">
    <location>
        <begin position="1"/>
        <end position="23"/>
    </location>
</feature>
<dbReference type="FunFam" id="3.20.20.80:FF:000006">
    <property type="entry name" value="Beta-galactosidase"/>
    <property type="match status" value="1"/>
</dbReference>
<dbReference type="EMBL" id="BKCJ010001981">
    <property type="protein sequence ID" value="GEU45412.1"/>
    <property type="molecule type" value="Genomic_DNA"/>
</dbReference>
<organism evidence="16">
    <name type="scientific">Tanacetum cinerariifolium</name>
    <name type="common">Dalmatian daisy</name>
    <name type="synonym">Chrysanthemum cinerariifolium</name>
    <dbReference type="NCBI Taxonomy" id="118510"/>
    <lineage>
        <taxon>Eukaryota</taxon>
        <taxon>Viridiplantae</taxon>
        <taxon>Streptophyta</taxon>
        <taxon>Embryophyta</taxon>
        <taxon>Tracheophyta</taxon>
        <taxon>Spermatophyta</taxon>
        <taxon>Magnoliopsida</taxon>
        <taxon>eudicotyledons</taxon>
        <taxon>Gunneridae</taxon>
        <taxon>Pentapetalae</taxon>
        <taxon>asterids</taxon>
        <taxon>campanulids</taxon>
        <taxon>Asterales</taxon>
        <taxon>Asteraceae</taxon>
        <taxon>Asteroideae</taxon>
        <taxon>Anthemideae</taxon>
        <taxon>Anthemidinae</taxon>
        <taxon>Tanacetum</taxon>
    </lineage>
</organism>
<evidence type="ECO:0000256" key="11">
    <source>
        <dbReference type="RuleBase" id="RU000675"/>
    </source>
</evidence>
<keyword evidence="6" id="KW-0964">Secreted</keyword>
<keyword evidence="9" id="KW-0325">Glycoprotein</keyword>
<dbReference type="InterPro" id="IPR048913">
    <property type="entry name" value="BetaGal_gal-bd"/>
</dbReference>
<evidence type="ECO:0000256" key="5">
    <source>
        <dbReference type="ARBA" id="ARBA00022523"/>
    </source>
</evidence>
<dbReference type="FunFam" id="2.60.120.260:FF:000050">
    <property type="entry name" value="Beta-galactosidase"/>
    <property type="match status" value="1"/>
</dbReference>
<gene>
    <name evidence="16" type="ORF">Tci_017390</name>
</gene>
<dbReference type="PROSITE" id="PS50228">
    <property type="entry name" value="SUEL_LECTIN"/>
    <property type="match status" value="1"/>
</dbReference>
<dbReference type="Gene3D" id="2.60.120.740">
    <property type="match status" value="1"/>
</dbReference>
<feature type="region of interest" description="Disordered" evidence="13">
    <location>
        <begin position="837"/>
        <end position="913"/>
    </location>
</feature>
<proteinExistence type="inferred from homology"/>
<protein>
    <recommendedName>
        <fullName evidence="4 11">Beta-galactosidase</fullName>
        <ecNumber evidence="4 11">3.2.1.23</ecNumber>
    </recommendedName>
</protein>
<keyword evidence="8 11" id="KW-0378">Hydrolase</keyword>
<dbReference type="InterPro" id="IPR041392">
    <property type="entry name" value="GHD"/>
</dbReference>
<dbReference type="GO" id="GO:0004565">
    <property type="term" value="F:beta-galactosidase activity"/>
    <property type="evidence" value="ECO:0007669"/>
    <property type="project" value="UniProtKB-EC"/>
</dbReference>
<evidence type="ECO:0000256" key="14">
    <source>
        <dbReference type="SAM" id="SignalP"/>
    </source>
</evidence>
<evidence type="ECO:0000256" key="13">
    <source>
        <dbReference type="SAM" id="MobiDB-lite"/>
    </source>
</evidence>
<dbReference type="PROSITE" id="PS01182">
    <property type="entry name" value="GLYCOSYL_HYDROL_F35"/>
    <property type="match status" value="1"/>
</dbReference>
<comment type="similarity">
    <text evidence="3 12">Belongs to the glycosyl hydrolase 35 family.</text>
</comment>
<dbReference type="InterPro" id="IPR043159">
    <property type="entry name" value="Lectin_gal-bd_sf"/>
</dbReference>
<dbReference type="GO" id="GO:0048046">
    <property type="term" value="C:apoplast"/>
    <property type="evidence" value="ECO:0007669"/>
    <property type="project" value="UniProtKB-SubCell"/>
</dbReference>
<comment type="catalytic activity">
    <reaction evidence="1 11">
        <text>Hydrolysis of terminal non-reducing beta-D-galactose residues in beta-D-galactosides.</text>
        <dbReference type="EC" id="3.2.1.23"/>
    </reaction>
</comment>
<dbReference type="EC" id="3.2.1.23" evidence="4 11"/>
<dbReference type="GO" id="GO:0005975">
    <property type="term" value="P:carbohydrate metabolic process"/>
    <property type="evidence" value="ECO:0007669"/>
    <property type="project" value="InterPro"/>
</dbReference>
<dbReference type="Pfam" id="PF01301">
    <property type="entry name" value="Glyco_hydro_35"/>
    <property type="match status" value="1"/>
</dbReference>
<sequence>MDMKSRRGFILILITTYMVFVSSNIDENEYTPGPVTYNAKSVIVNGNPILIFSGSVHYPRSPPEMWPDIIRMAKEGGLNTIETYVFWNVHEPVQGQYNFTGNYDLVKFIKLIAEHNMYVILRLGPFIQAEWNLGGLPFWLRDVPGIIFRSYNEPYMLHMKRYIELIVNMMKAEKLFAPQGGPIILAQVENEYNHVQESYREKGIQYVKWAADTATGLYPDIPWIMCKQKDAPANVISTCNGRHCADTFGGPNSPDKPSLWTENWTAQYRVFGDPPSQRAAEDISFSVARFFMNNGSMTNYYMYHGGTNFGRTSSSFVTTRYYDEAPLDEFGLIRDPKWSHLRDLHKTLRLIKKPFLLGTRKVQDINQFVQIVTFEKPESNLCAAFLSNRHKKIHRTVNFRGKSYFLPRRSVSILPDCKNFVYSTELIISQHNSRNFVPSKRANNFKWESYREPIPTFKDLPVQSKSPLELTSMTKDTTDYMWYSTSLNLDKDDLPMRPDILPVIQIQSLGDALLTFVNGQYIGFGHGSFIEKSFTFTKPVSLKTGINHISILAMTVGLPNSGAYMEKRFSGIRAVMLQGMSSGSLDISLNQWGHKVGIEGEFLQLFTEEGSKKVKWSPAAGPGTPITWYKTNFHAPEGKNPVAIKMERMGKGVVWVNGHNLGRYWENYRSPLGAPSQTEYHIPRAYLKPRNNLLVVYEESSGNIDGVVINTVNRDVICSYMFEDYPPNLNNWRIEGDVLKSIADKPKAEANLICDDAQKIIKEIQFVGYGNPWGSCGSYMQGICQAPNAKKVVEKACLGKNSCKVPLDRATLGEPTGDGSCAQEKVKRLAIQRERERARLEKGRERVKEKEKGKEGERKGEREGEREMEIERESERGREKRSKKEREEERKRKKDSEFGKFEVVPRANGRYII</sequence>
<dbReference type="Pfam" id="PF17834">
    <property type="entry name" value="GHD"/>
    <property type="match status" value="1"/>
</dbReference>
<evidence type="ECO:0000256" key="10">
    <source>
        <dbReference type="ARBA" id="ARBA00023295"/>
    </source>
</evidence>
<evidence type="ECO:0000256" key="6">
    <source>
        <dbReference type="ARBA" id="ARBA00022525"/>
    </source>
</evidence>
<evidence type="ECO:0000259" key="15">
    <source>
        <dbReference type="PROSITE" id="PS50228"/>
    </source>
</evidence>
<dbReference type="SUPFAM" id="SSF49785">
    <property type="entry name" value="Galactose-binding domain-like"/>
    <property type="match status" value="2"/>
</dbReference>
<dbReference type="InterPro" id="IPR031330">
    <property type="entry name" value="Gly_Hdrlase_35_cat"/>
</dbReference>
<evidence type="ECO:0000256" key="12">
    <source>
        <dbReference type="RuleBase" id="RU003679"/>
    </source>
</evidence>
<dbReference type="GO" id="GO:0030246">
    <property type="term" value="F:carbohydrate binding"/>
    <property type="evidence" value="ECO:0007669"/>
    <property type="project" value="InterPro"/>
</dbReference>
<evidence type="ECO:0000256" key="7">
    <source>
        <dbReference type="ARBA" id="ARBA00022729"/>
    </source>
</evidence>
<evidence type="ECO:0000256" key="9">
    <source>
        <dbReference type="ARBA" id="ARBA00023180"/>
    </source>
</evidence>
<dbReference type="InterPro" id="IPR001944">
    <property type="entry name" value="Glycoside_Hdrlase_35"/>
</dbReference>
<reference evidence="16" key="1">
    <citation type="journal article" date="2019" name="Sci. Rep.">
        <title>Draft genome of Tanacetum cinerariifolium, the natural source of mosquito coil.</title>
        <authorList>
            <person name="Yamashiro T."/>
            <person name="Shiraishi A."/>
            <person name="Satake H."/>
            <person name="Nakayama K."/>
        </authorList>
    </citation>
    <scope>NUCLEOTIDE SEQUENCE</scope>
</reference>
<feature type="chain" id="PRO_5026921146" description="Beta-galactosidase" evidence="14">
    <location>
        <begin position="24"/>
        <end position="913"/>
    </location>
</feature>
<dbReference type="Pfam" id="PF21467">
    <property type="entry name" value="BetaGal_gal-bd"/>
    <property type="match status" value="1"/>
</dbReference>
<comment type="subcellular location">
    <subcellularLocation>
        <location evidence="2">Secreted</location>
        <location evidence="2">Extracellular space</location>
        <location evidence="2">Apoplast</location>
    </subcellularLocation>
</comment>
<accession>A0A6L2K9M0</accession>